<dbReference type="Pfam" id="PF00400">
    <property type="entry name" value="WD40"/>
    <property type="match status" value="4"/>
</dbReference>
<sequence>MPKKFMKVFKKLGSGNKSGMSPTGHEVLCDDDEKYLAKVSKRNSVKMERPSSKFTRKQSHKLRQHSLSNGNDTLLGTPVGGSAQSFRYDDVPLIGPAQVNRALADGNHRSVPLLPSPPERGAASDAEEETTGGIAVSPSAAWPVEDGRRGDALSRRRHRAAQAAGGGAPSGRISSPNSKQASVRTLEINRQFESNLPSGLISRSIVRRSTPTCVLWSYRGDILATAEQDGTVCLVDMGLLMDGSAHPGAVRQLPNDEGSPIQALSFGPDDTVLASAGDSGSIVVHDTRGLRRLAEAEREDRVYALHYSPAGDTLAVGGYDGLVALYSATDLSLLMEFVPEGGGLCLFLQFSPDASLLACTGGDGTVSLLDADGGDYEPLRTIGGLCRGMTTGLAWQCPGGDAIAVASTGGGAAVVDVETQTVVGYMLESEKNSSISAGRQVKCLCWSPDGTFIAVGTEAGTVYVFETVTFQSVLEITRPGPVRCLSWRHRGQNQGSSSSTTSSHNSQTSGGYLAIGTEGGKIDIVRTGTMGCPEDDSETVVTAGLSENGVSAISGGSASGTPGEGDEAVVVWSPKEFREVDESIESVHETDATTTYTNANSVHESKLVVNVVAFHPSGNYLAVGGTDCRLTMYERSIGWKEAGDSSTGPWTIAKEISNGRRIIHCATWSNAGKYLSLGNSDNSVSILLSSPPFTSVATVEAGSIANALGWNTTDSRLAIAGSDGVLTVYDSAGEDFSAWATFGVSRRSHRPLNSLDWSSDMRYLAIGGDGGQCVVYDAVAAESVLLVPLRTIARGSAVHAVKFTEDVKMLAVGGSDWTAAVYDVETWGLLHEVRMDGWVLTLGWGGRGGRFLALGGTDLARVSAHHHIVDILLLFSYNHNFMTLCPYTCVKGGIVVDTKTWETVEPLKIGKSDPGIGIGYEVRVLNWTKGGKMLAVAGGGGAVRITDAASFKIVQVLAIRLPLDDKDNDGVWGGRKNIFGDQDVFSAAVPNSTSNPSAETSVEKKDEVNNFPAIQSADSHDILSDLASFDQASDDTSYTPPKQPKEAFVITKKKMRKKKNMIPSSGVTVQQVRDMWKRHTACFLEATDVLLETYRENKRSSRIDIFVDAIRMLKMHVKWINLVDSGFNNKIWAENRIPYSICFLLAGAKEIIDEILDDSKSIGMWWSTVKKFATTDTVIRDYEKWNARWSKYDPDSILLDVDLLVNVDRVTMEESKLDISQDFNLGKITSVKVPELEEPTKTMQNKVTVADTAEDTNRVAHDESPPEAVRSAPASHSYEHEKIPDIVSSASSTDQQGIPSQQIRSQALLTKKSSEADSDFYGIITGRPYEITSFDEGGLPSFENGGAFNQNSSNMFTNPENLGSNKGEGQEQTRLHKGEVKFENAGDTNQVMDVVDVLHYPVRGQGMIRKKSRKFESDSEDDASVAQESPNYDDNQNYWSE</sequence>
<dbReference type="Gene3D" id="2.130.10.10">
    <property type="entry name" value="YVTN repeat-like/Quinoprotein amine dehydrogenase"/>
    <property type="match status" value="3"/>
</dbReference>
<feature type="compositionally biased region" description="Basic and acidic residues" evidence="1">
    <location>
        <begin position="1255"/>
        <end position="1264"/>
    </location>
</feature>
<feature type="compositionally biased region" description="Basic residues" evidence="1">
    <location>
        <begin position="54"/>
        <end position="64"/>
    </location>
</feature>
<feature type="region of interest" description="Disordered" evidence="1">
    <location>
        <begin position="1255"/>
        <end position="1279"/>
    </location>
</feature>
<feature type="compositionally biased region" description="Polar residues" evidence="1">
    <location>
        <begin position="1426"/>
        <end position="1441"/>
    </location>
</feature>
<feature type="compositionally biased region" description="Polar residues" evidence="1">
    <location>
        <begin position="65"/>
        <end position="74"/>
    </location>
</feature>
<feature type="region of interest" description="Disordered" evidence="1">
    <location>
        <begin position="42"/>
        <end position="78"/>
    </location>
</feature>
<feature type="region of interest" description="Disordered" evidence="1">
    <location>
        <begin position="107"/>
        <end position="182"/>
    </location>
</feature>
<dbReference type="InterPro" id="IPR001680">
    <property type="entry name" value="WD40_rpt"/>
</dbReference>
<evidence type="ECO:0000259" key="2">
    <source>
        <dbReference type="Pfam" id="PF12894"/>
    </source>
</evidence>
<dbReference type="InterPro" id="IPR024977">
    <property type="entry name" value="Apc4-like_WD40_dom"/>
</dbReference>
<dbReference type="SMART" id="SM00320">
    <property type="entry name" value="WD40"/>
    <property type="match status" value="12"/>
</dbReference>
<feature type="compositionally biased region" description="Basic and acidic residues" evidence="1">
    <location>
        <begin position="145"/>
        <end position="154"/>
    </location>
</feature>
<dbReference type="InterPro" id="IPR015943">
    <property type="entry name" value="WD40/YVTN_repeat-like_dom_sf"/>
</dbReference>
<dbReference type="SUPFAM" id="SSF69322">
    <property type="entry name" value="Tricorn protease domain 2"/>
    <property type="match status" value="1"/>
</dbReference>
<dbReference type="EMBL" id="HBFR01008232">
    <property type="protein sequence ID" value="CAD8878764.1"/>
    <property type="molecule type" value="Transcribed_RNA"/>
</dbReference>
<dbReference type="PANTHER" id="PTHR19879:SF9">
    <property type="entry name" value="TRANSCRIPTION INITIATION FACTOR TFIID SUBUNIT 5"/>
    <property type="match status" value="1"/>
</dbReference>
<feature type="compositionally biased region" description="Low complexity" evidence="1">
    <location>
        <begin position="492"/>
        <end position="511"/>
    </location>
</feature>
<organism evidence="3">
    <name type="scientific">Corethron hystrix</name>
    <dbReference type="NCBI Taxonomy" id="216773"/>
    <lineage>
        <taxon>Eukaryota</taxon>
        <taxon>Sar</taxon>
        <taxon>Stramenopiles</taxon>
        <taxon>Ochrophyta</taxon>
        <taxon>Bacillariophyta</taxon>
        <taxon>Coscinodiscophyceae</taxon>
        <taxon>Corethrophycidae</taxon>
        <taxon>Corethrales</taxon>
        <taxon>Corethraceae</taxon>
        <taxon>Corethron</taxon>
    </lineage>
</organism>
<dbReference type="SUPFAM" id="SSF50978">
    <property type="entry name" value="WD40 repeat-like"/>
    <property type="match status" value="1"/>
</dbReference>
<feature type="domain" description="Anaphase-promoting complex subunit 4-like WD40" evidence="2">
    <location>
        <begin position="397"/>
        <end position="488"/>
    </location>
</feature>
<dbReference type="Pfam" id="PF12894">
    <property type="entry name" value="ANAPC4_WD40"/>
    <property type="match status" value="1"/>
</dbReference>
<protein>
    <recommendedName>
        <fullName evidence="2">Anaphase-promoting complex subunit 4-like WD40 domain-containing protein</fullName>
    </recommendedName>
</protein>
<dbReference type="PANTHER" id="PTHR19879">
    <property type="entry name" value="TRANSCRIPTION INITIATION FACTOR TFIID"/>
    <property type="match status" value="1"/>
</dbReference>
<feature type="region of interest" description="Disordered" evidence="1">
    <location>
        <begin position="487"/>
        <end position="515"/>
    </location>
</feature>
<proteinExistence type="predicted"/>
<gene>
    <name evidence="3" type="ORF">CHYS00102_LOCUS5948</name>
</gene>
<evidence type="ECO:0000256" key="1">
    <source>
        <dbReference type="SAM" id="MobiDB-lite"/>
    </source>
</evidence>
<evidence type="ECO:0000313" key="3">
    <source>
        <dbReference type="EMBL" id="CAD8878764.1"/>
    </source>
</evidence>
<accession>A0A7S1FN29</accession>
<dbReference type="InterPro" id="IPR036322">
    <property type="entry name" value="WD40_repeat_dom_sf"/>
</dbReference>
<reference evidence="3" key="1">
    <citation type="submission" date="2021-01" db="EMBL/GenBank/DDBJ databases">
        <authorList>
            <person name="Corre E."/>
            <person name="Pelletier E."/>
            <person name="Niang G."/>
            <person name="Scheremetjew M."/>
            <person name="Finn R."/>
            <person name="Kale V."/>
            <person name="Holt S."/>
            <person name="Cochrane G."/>
            <person name="Meng A."/>
            <person name="Brown T."/>
            <person name="Cohen L."/>
        </authorList>
    </citation>
    <scope>NUCLEOTIDE SEQUENCE</scope>
    <source>
        <strain evidence="3">308</strain>
    </source>
</reference>
<feature type="region of interest" description="Disordered" evidence="1">
    <location>
        <begin position="1408"/>
        <end position="1441"/>
    </location>
</feature>
<name>A0A7S1FN29_9STRA</name>
<feature type="compositionally biased region" description="Polar residues" evidence="1">
    <location>
        <begin position="173"/>
        <end position="182"/>
    </location>
</feature>